<dbReference type="GO" id="GO:0006412">
    <property type="term" value="P:translation"/>
    <property type="evidence" value="ECO:0007669"/>
    <property type="project" value="UniProtKB-UniRule"/>
</dbReference>
<keyword evidence="3 5" id="KW-0687">Ribonucleoprotein</keyword>
<evidence type="ECO:0000256" key="2">
    <source>
        <dbReference type="ARBA" id="ARBA00022980"/>
    </source>
</evidence>
<dbReference type="SUPFAM" id="SSF143800">
    <property type="entry name" value="L28p-like"/>
    <property type="match status" value="1"/>
</dbReference>
<dbReference type="InterPro" id="IPR026569">
    <property type="entry name" value="Ribosomal_bL28"/>
</dbReference>
<dbReference type="AlphaFoldDB" id="A0A0A7UVD4"/>
<gene>
    <name evidence="5" type="primary">rpmB</name>
    <name evidence="6" type="ORF">OY14_01720</name>
</gene>
<dbReference type="NCBIfam" id="TIGR00009">
    <property type="entry name" value="L28"/>
    <property type="match status" value="1"/>
</dbReference>
<keyword evidence="2 5" id="KW-0689">Ribosomal protein</keyword>
<accession>A0A0A7UVD4</accession>
<reference evidence="6 7" key="1">
    <citation type="journal article" date="2015" name="Genome Announc.">
        <title>Genome Sequence of Borrelia chilensis VA1, a South American Member of the Lyme Borreliosis Group.</title>
        <authorList>
            <person name="Huang W."/>
            <person name="Ojaimi C."/>
            <person name="Fallon J.T."/>
            <person name="Travisany D."/>
            <person name="Maass A."/>
            <person name="Ivanova L."/>
            <person name="Tomova A."/>
            <person name="Gonzalez-Acuna D."/>
            <person name="Godfrey H.P."/>
            <person name="Cabello F.C."/>
        </authorList>
    </citation>
    <scope>NUCLEOTIDE SEQUENCE [LARGE SCALE GENOMIC DNA]</scope>
    <source>
        <strain evidence="6 7">VA1</strain>
    </source>
</reference>
<evidence type="ECO:0000313" key="6">
    <source>
        <dbReference type="EMBL" id="AJA90174.1"/>
    </source>
</evidence>
<dbReference type="KEGG" id="bchi:OY14_01720"/>
<proteinExistence type="inferred from homology"/>
<protein>
    <recommendedName>
        <fullName evidence="4 5">Large ribosomal subunit protein bL28</fullName>
    </recommendedName>
</protein>
<dbReference type="GO" id="GO:0005840">
    <property type="term" value="C:ribosome"/>
    <property type="evidence" value="ECO:0007669"/>
    <property type="project" value="UniProtKB-KW"/>
</dbReference>
<dbReference type="Gene3D" id="2.30.170.40">
    <property type="entry name" value="Ribosomal protein L28/L24"/>
    <property type="match status" value="1"/>
</dbReference>
<evidence type="ECO:0000256" key="3">
    <source>
        <dbReference type="ARBA" id="ARBA00023274"/>
    </source>
</evidence>
<dbReference type="Proteomes" id="UP000030940">
    <property type="component" value="Chromosome"/>
</dbReference>
<dbReference type="GO" id="GO:1990904">
    <property type="term" value="C:ribonucleoprotein complex"/>
    <property type="evidence" value="ECO:0007669"/>
    <property type="project" value="UniProtKB-KW"/>
</dbReference>
<evidence type="ECO:0000256" key="5">
    <source>
        <dbReference type="HAMAP-Rule" id="MF_00373"/>
    </source>
</evidence>
<dbReference type="PANTHER" id="PTHR13528:SF2">
    <property type="entry name" value="LARGE RIBOSOMAL SUBUNIT PROTEIN BL28M"/>
    <property type="match status" value="1"/>
</dbReference>
<evidence type="ECO:0000313" key="7">
    <source>
        <dbReference type="Proteomes" id="UP000030940"/>
    </source>
</evidence>
<dbReference type="HOGENOM" id="CLU_064548_3_2_12"/>
<dbReference type="PANTHER" id="PTHR13528">
    <property type="entry name" value="39S RIBOSOMAL PROTEIN L28, MITOCHONDRIAL"/>
    <property type="match status" value="1"/>
</dbReference>
<name>A0A0A7UVD4_9SPIR</name>
<sequence length="92" mass="10195">MARKCEITGKKTMFGNNVPRKGLAKKKGGAGQHIGVKTKRTFKVNLINKKFFVPELGRSVNIKVSANALRSISKMGLDAFLKKNCKKIESFL</sequence>
<dbReference type="GO" id="GO:0003735">
    <property type="term" value="F:structural constituent of ribosome"/>
    <property type="evidence" value="ECO:0007669"/>
    <property type="project" value="InterPro"/>
</dbReference>
<dbReference type="Pfam" id="PF00830">
    <property type="entry name" value="Ribosomal_L28"/>
    <property type="match status" value="1"/>
</dbReference>
<dbReference type="InterPro" id="IPR037147">
    <property type="entry name" value="Ribosomal_bL28_sf"/>
</dbReference>
<dbReference type="EMBL" id="CP009910">
    <property type="protein sequence ID" value="AJA90174.1"/>
    <property type="molecule type" value="Genomic_DNA"/>
</dbReference>
<evidence type="ECO:0000256" key="1">
    <source>
        <dbReference type="ARBA" id="ARBA00008760"/>
    </source>
</evidence>
<dbReference type="InterPro" id="IPR034704">
    <property type="entry name" value="Ribosomal_bL28/bL31-like_sf"/>
</dbReference>
<comment type="similarity">
    <text evidence="1 5">Belongs to the bacterial ribosomal protein bL28 family.</text>
</comment>
<dbReference type="InterPro" id="IPR001383">
    <property type="entry name" value="Ribosomal_bL28_bact-type"/>
</dbReference>
<evidence type="ECO:0000256" key="4">
    <source>
        <dbReference type="ARBA" id="ARBA00035174"/>
    </source>
</evidence>
<keyword evidence="7" id="KW-1185">Reference proteome</keyword>
<dbReference type="HAMAP" id="MF_00373">
    <property type="entry name" value="Ribosomal_bL28"/>
    <property type="match status" value="1"/>
</dbReference>
<organism evidence="6 7">
    <name type="scientific">Borreliella chilensis</name>
    <dbReference type="NCBI Taxonomy" id="1245910"/>
    <lineage>
        <taxon>Bacteria</taxon>
        <taxon>Pseudomonadati</taxon>
        <taxon>Spirochaetota</taxon>
        <taxon>Spirochaetia</taxon>
        <taxon>Spirochaetales</taxon>
        <taxon>Borreliaceae</taxon>
        <taxon>Borreliella</taxon>
    </lineage>
</organism>
<dbReference type="STRING" id="1245910.OY14_01720"/>